<gene>
    <name evidence="1" type="ORF">AhSzw1_123</name>
</gene>
<accession>A0A2R4AM75</accession>
<protein>
    <submittedName>
        <fullName evidence="1">Major tail protein</fullName>
    </submittedName>
</protein>
<sequence>MTYDQIGITAATITISNNISYLTPNTLNRVDRPIGYFTGGLDVSGSLECYLNDVANGSSDLWKLLSQMTGSVNSFKIQLMIGGYYATSMVPGIVVHLPNAHLSVPELQTEDAMGLNIEFKGMGTDMSTGDEVRFCMAPNLNRTKIDQFLTTGFVTPV</sequence>
<evidence type="ECO:0000313" key="2">
    <source>
        <dbReference type="Proteomes" id="UP000244342"/>
    </source>
</evidence>
<evidence type="ECO:0000313" key="1">
    <source>
        <dbReference type="EMBL" id="AVR76159.1"/>
    </source>
</evidence>
<dbReference type="Proteomes" id="UP000244342">
    <property type="component" value="Segment"/>
</dbReference>
<dbReference type="EMBL" id="MG676225">
    <property type="protein sequence ID" value="AVR76159.1"/>
    <property type="molecule type" value="Genomic_DNA"/>
</dbReference>
<proteinExistence type="predicted"/>
<organism evidence="1 2">
    <name type="scientific">Aeromonas phage AhSzw-1</name>
    <dbReference type="NCBI Taxonomy" id="2138299"/>
    <lineage>
        <taxon>Viruses</taxon>
        <taxon>Duplodnaviria</taxon>
        <taxon>Heunggongvirae</taxon>
        <taxon>Uroviricota</taxon>
        <taxon>Caudoviricetes</taxon>
        <taxon>Demerecviridae</taxon>
        <taxon>Shenzhenvirus</taxon>
        <taxon>Shenzhenvirus AhSzw1</taxon>
    </lineage>
</organism>
<name>A0A2R4AM75_9CAUD</name>
<keyword evidence="2" id="KW-1185">Reference proteome</keyword>
<reference evidence="2" key="1">
    <citation type="submission" date="2017-12" db="EMBL/GenBank/DDBJ databases">
        <title>Genomic characterization of T5-related Aeromonas hydrophila phages AhSzq-1 and AhSzw-1 and proposal to be two new species.</title>
        <authorList>
            <person name="Yuan S."/>
            <person name="Chen L."/>
            <person name="Ma Y."/>
        </authorList>
    </citation>
    <scope>NUCLEOTIDE SEQUENCE [LARGE SCALE GENOMIC DNA]</scope>
</reference>